<keyword evidence="2" id="KW-1133">Transmembrane helix</keyword>
<evidence type="ECO:0008006" key="5">
    <source>
        <dbReference type="Google" id="ProtNLM"/>
    </source>
</evidence>
<feature type="transmembrane region" description="Helical" evidence="2">
    <location>
        <begin position="20"/>
        <end position="43"/>
    </location>
</feature>
<dbReference type="EMBL" id="SSOP01000069">
    <property type="protein sequence ID" value="KAB5592325.1"/>
    <property type="molecule type" value="Genomic_DNA"/>
</dbReference>
<gene>
    <name evidence="3" type="ORF">CTheo_4255</name>
</gene>
<comment type="caution">
    <text evidence="3">The sequence shown here is derived from an EMBL/GenBank/DDBJ whole genome shotgun (WGS) entry which is preliminary data.</text>
</comment>
<feature type="transmembrane region" description="Helical" evidence="2">
    <location>
        <begin position="50"/>
        <end position="72"/>
    </location>
</feature>
<evidence type="ECO:0000313" key="3">
    <source>
        <dbReference type="EMBL" id="KAB5592325.1"/>
    </source>
</evidence>
<sequence>MFVAPLVRSSIHSAWLRSIAIRTMIAACIALVSSAANVIVLYAMDGKEMIWVCLGAFGVDIVVNAVVLYWAMQGPTSASPPPAPNQTIHSPFTPRLHTPRPGHHDIVHSLEMGSYAHKNSGVYPAALLDFSQPQEEVLSQGMTVTSSVCIPTLDEPEPALRSPSSVDSWERQIALASGGLAAKRSDSQRTSPSLREGDLVHKSVKDSEIYGSNYERIEFPEKRRCSSSTPPPPSQ</sequence>
<reference evidence="3 4" key="1">
    <citation type="journal article" date="2019" name="Fungal Biol. Biotechnol.">
        <title>Draft genome sequence of fastidious pathogen Ceratobasidium theobromae, which causes vascular-streak dieback in Theobroma cacao.</title>
        <authorList>
            <person name="Ali S.S."/>
            <person name="Asman A."/>
            <person name="Shao J."/>
            <person name="Firmansyah A.P."/>
            <person name="Susilo A.W."/>
            <person name="Rosmana A."/>
            <person name="McMahon P."/>
            <person name="Junaid M."/>
            <person name="Guest D."/>
            <person name="Kheng T.Y."/>
            <person name="Meinhardt L.W."/>
            <person name="Bailey B.A."/>
        </authorList>
    </citation>
    <scope>NUCLEOTIDE SEQUENCE [LARGE SCALE GENOMIC DNA]</scope>
    <source>
        <strain evidence="3 4">CT2</strain>
    </source>
</reference>
<proteinExistence type="predicted"/>
<dbReference type="Proteomes" id="UP000383932">
    <property type="component" value="Unassembled WGS sequence"/>
</dbReference>
<keyword evidence="2" id="KW-0472">Membrane</keyword>
<dbReference type="AlphaFoldDB" id="A0A5N5QKQ0"/>
<evidence type="ECO:0000256" key="2">
    <source>
        <dbReference type="SAM" id="Phobius"/>
    </source>
</evidence>
<feature type="region of interest" description="Disordered" evidence="1">
    <location>
        <begin position="76"/>
        <end position="96"/>
    </location>
</feature>
<evidence type="ECO:0000313" key="4">
    <source>
        <dbReference type="Proteomes" id="UP000383932"/>
    </source>
</evidence>
<protein>
    <recommendedName>
        <fullName evidence="5">Transmembrane protein</fullName>
    </recommendedName>
</protein>
<feature type="region of interest" description="Disordered" evidence="1">
    <location>
        <begin position="178"/>
        <end position="202"/>
    </location>
</feature>
<keyword evidence="2" id="KW-0812">Transmembrane</keyword>
<organism evidence="3 4">
    <name type="scientific">Ceratobasidium theobromae</name>
    <dbReference type="NCBI Taxonomy" id="1582974"/>
    <lineage>
        <taxon>Eukaryota</taxon>
        <taxon>Fungi</taxon>
        <taxon>Dikarya</taxon>
        <taxon>Basidiomycota</taxon>
        <taxon>Agaricomycotina</taxon>
        <taxon>Agaricomycetes</taxon>
        <taxon>Cantharellales</taxon>
        <taxon>Ceratobasidiaceae</taxon>
        <taxon>Ceratobasidium</taxon>
    </lineage>
</organism>
<evidence type="ECO:0000256" key="1">
    <source>
        <dbReference type="SAM" id="MobiDB-lite"/>
    </source>
</evidence>
<accession>A0A5N5QKQ0</accession>
<dbReference type="OrthoDB" id="3210850at2759"/>
<name>A0A5N5QKQ0_9AGAM</name>
<keyword evidence="4" id="KW-1185">Reference proteome</keyword>